<dbReference type="PANTHER" id="PTHR43744">
    <property type="entry name" value="ABC TRANSPORTER PERMEASE PROTEIN MG189-RELATED-RELATED"/>
    <property type="match status" value="1"/>
</dbReference>
<feature type="domain" description="ABC transmembrane type-1" evidence="8">
    <location>
        <begin position="90"/>
        <end position="279"/>
    </location>
</feature>
<name>A0A4R6UXB5_9ACTN</name>
<evidence type="ECO:0000256" key="2">
    <source>
        <dbReference type="ARBA" id="ARBA00022448"/>
    </source>
</evidence>
<reference evidence="9 10" key="1">
    <citation type="submission" date="2019-03" db="EMBL/GenBank/DDBJ databases">
        <title>Genomic Encyclopedia of Type Strains, Phase IV (KMG-IV): sequencing the most valuable type-strain genomes for metagenomic binning, comparative biology and taxonomic classification.</title>
        <authorList>
            <person name="Goeker M."/>
        </authorList>
    </citation>
    <scope>NUCLEOTIDE SEQUENCE [LARGE SCALE GENOMIC DNA]</scope>
    <source>
        <strain evidence="9 10">DSM 46770</strain>
    </source>
</reference>
<dbReference type="GO" id="GO:0005886">
    <property type="term" value="C:plasma membrane"/>
    <property type="evidence" value="ECO:0007669"/>
    <property type="project" value="UniProtKB-SubCell"/>
</dbReference>
<feature type="transmembrane region" description="Helical" evidence="7">
    <location>
        <begin position="29"/>
        <end position="51"/>
    </location>
</feature>
<dbReference type="SUPFAM" id="SSF161098">
    <property type="entry name" value="MetI-like"/>
    <property type="match status" value="1"/>
</dbReference>
<sequence>MAATTTPRAGARTGPARRAPRIRVTPGSAVLYAVAAACALLWLAPLLWAVATSVKPEAETTAVPVRWLTDNPTTQAYASVLARGDLLRWMANSAIISVLVTALTLVLCVLAAYGFAKCRFPGRGWLFAVVVAGILVPPQVLIVPLFAQMGLMGLVDTYWGIALPQVVAPVMVFVLKRFFDGIPAAYEDAARMDGAGPLRVLWSVVLPMSRPVLAAVGIFTFVGAWNNFLWPFVATTDPAMMTLPVGLGTVQGAYGLQYAQTMAAAVISALPLLVVFLFFQRQIVSGIAGVGIKG</sequence>
<dbReference type="EMBL" id="SNYN01000008">
    <property type="protein sequence ID" value="TDQ52029.1"/>
    <property type="molecule type" value="Genomic_DNA"/>
</dbReference>
<dbReference type="Proteomes" id="UP000295281">
    <property type="component" value="Unassembled WGS sequence"/>
</dbReference>
<dbReference type="InterPro" id="IPR035906">
    <property type="entry name" value="MetI-like_sf"/>
</dbReference>
<evidence type="ECO:0000256" key="7">
    <source>
        <dbReference type="RuleBase" id="RU363032"/>
    </source>
</evidence>
<dbReference type="Gene3D" id="1.10.3720.10">
    <property type="entry name" value="MetI-like"/>
    <property type="match status" value="1"/>
</dbReference>
<evidence type="ECO:0000313" key="10">
    <source>
        <dbReference type="Proteomes" id="UP000295281"/>
    </source>
</evidence>
<gene>
    <name evidence="9" type="ORF">EV190_10810</name>
</gene>
<keyword evidence="10" id="KW-1185">Reference proteome</keyword>
<proteinExistence type="inferred from homology"/>
<keyword evidence="3" id="KW-1003">Cell membrane</keyword>
<dbReference type="PROSITE" id="PS50928">
    <property type="entry name" value="ABC_TM1"/>
    <property type="match status" value="1"/>
</dbReference>
<evidence type="ECO:0000256" key="1">
    <source>
        <dbReference type="ARBA" id="ARBA00004651"/>
    </source>
</evidence>
<keyword evidence="4 7" id="KW-0812">Transmembrane</keyword>
<feature type="transmembrane region" description="Helical" evidence="7">
    <location>
        <begin position="89"/>
        <end position="113"/>
    </location>
</feature>
<feature type="transmembrane region" description="Helical" evidence="7">
    <location>
        <begin position="125"/>
        <end position="146"/>
    </location>
</feature>
<evidence type="ECO:0000256" key="3">
    <source>
        <dbReference type="ARBA" id="ARBA00022475"/>
    </source>
</evidence>
<keyword evidence="2 7" id="KW-0813">Transport</keyword>
<evidence type="ECO:0000256" key="4">
    <source>
        <dbReference type="ARBA" id="ARBA00022692"/>
    </source>
</evidence>
<dbReference type="InterPro" id="IPR000515">
    <property type="entry name" value="MetI-like"/>
</dbReference>
<organism evidence="9 10">
    <name type="scientific">Actinorugispora endophytica</name>
    <dbReference type="NCBI Taxonomy" id="1605990"/>
    <lineage>
        <taxon>Bacteria</taxon>
        <taxon>Bacillati</taxon>
        <taxon>Actinomycetota</taxon>
        <taxon>Actinomycetes</taxon>
        <taxon>Streptosporangiales</taxon>
        <taxon>Nocardiopsidaceae</taxon>
        <taxon>Actinorugispora</taxon>
    </lineage>
</organism>
<evidence type="ECO:0000256" key="6">
    <source>
        <dbReference type="ARBA" id="ARBA00023136"/>
    </source>
</evidence>
<dbReference type="CDD" id="cd06261">
    <property type="entry name" value="TM_PBP2"/>
    <property type="match status" value="1"/>
</dbReference>
<feature type="transmembrane region" description="Helical" evidence="7">
    <location>
        <begin position="200"/>
        <end position="225"/>
    </location>
</feature>
<feature type="transmembrane region" description="Helical" evidence="7">
    <location>
        <begin position="258"/>
        <end position="279"/>
    </location>
</feature>
<evidence type="ECO:0000313" key="9">
    <source>
        <dbReference type="EMBL" id="TDQ52029.1"/>
    </source>
</evidence>
<protein>
    <submittedName>
        <fullName evidence="9">Carbohydrate ABC transporter membrane protein 2 (CUT1 family)</fullName>
    </submittedName>
</protein>
<keyword evidence="5 7" id="KW-1133">Transmembrane helix</keyword>
<dbReference type="AlphaFoldDB" id="A0A4R6UXB5"/>
<evidence type="ECO:0000259" key="8">
    <source>
        <dbReference type="PROSITE" id="PS50928"/>
    </source>
</evidence>
<dbReference type="RefSeq" id="WP_133741692.1">
    <property type="nucleotide sequence ID" value="NZ_SNYN01000008.1"/>
</dbReference>
<dbReference type="PANTHER" id="PTHR43744:SF12">
    <property type="entry name" value="ABC TRANSPORTER PERMEASE PROTEIN MG189-RELATED"/>
    <property type="match status" value="1"/>
</dbReference>
<accession>A0A4R6UXB5</accession>
<comment type="caution">
    <text evidence="9">The sequence shown here is derived from an EMBL/GenBank/DDBJ whole genome shotgun (WGS) entry which is preliminary data.</text>
</comment>
<dbReference type="OrthoDB" id="2063054at2"/>
<dbReference type="GO" id="GO:0055085">
    <property type="term" value="P:transmembrane transport"/>
    <property type="evidence" value="ECO:0007669"/>
    <property type="project" value="InterPro"/>
</dbReference>
<evidence type="ECO:0000256" key="5">
    <source>
        <dbReference type="ARBA" id="ARBA00022989"/>
    </source>
</evidence>
<comment type="similarity">
    <text evidence="7">Belongs to the binding-protein-dependent transport system permease family.</text>
</comment>
<comment type="subcellular location">
    <subcellularLocation>
        <location evidence="1 7">Cell membrane</location>
        <topology evidence="1 7">Multi-pass membrane protein</topology>
    </subcellularLocation>
</comment>
<feature type="transmembrane region" description="Helical" evidence="7">
    <location>
        <begin position="158"/>
        <end position="179"/>
    </location>
</feature>
<keyword evidence="6 7" id="KW-0472">Membrane</keyword>
<dbReference type="Pfam" id="PF00528">
    <property type="entry name" value="BPD_transp_1"/>
    <property type="match status" value="1"/>
</dbReference>